<dbReference type="Proteomes" id="UP000783686">
    <property type="component" value="Unassembled WGS sequence"/>
</dbReference>
<dbReference type="InterPro" id="IPR019465">
    <property type="entry name" value="Cog5"/>
</dbReference>
<dbReference type="PANTHER" id="PTHR13228">
    <property type="entry name" value="CONSERVED OLIGOMERIC GOLGI COMPLEX COMPONENT 5"/>
    <property type="match status" value="1"/>
</dbReference>
<accession>A0A811JTP4</accession>
<comment type="caution">
    <text evidence="1">The sequence shown here is derived from an EMBL/GenBank/DDBJ whole genome shotgun (WGS) entry which is preliminary data.</text>
</comment>
<gene>
    <name evidence="1" type="ORF">BOKJ2_LOCUS1205</name>
</gene>
<dbReference type="EMBL" id="CAJFCW020000001">
    <property type="protein sequence ID" value="CAG9082108.1"/>
    <property type="molecule type" value="Genomic_DNA"/>
</dbReference>
<name>A0A811JTP4_9BILA</name>
<dbReference type="EMBL" id="CAJFDH010000001">
    <property type="protein sequence ID" value="CAD5206521.1"/>
    <property type="molecule type" value="Genomic_DNA"/>
</dbReference>
<dbReference type="AlphaFoldDB" id="A0A811JTP4"/>
<dbReference type="OrthoDB" id="18786at2759"/>
<dbReference type="GO" id="GO:0017119">
    <property type="term" value="C:Golgi transport complex"/>
    <property type="evidence" value="ECO:0007669"/>
    <property type="project" value="InterPro"/>
</dbReference>
<organism evidence="1 2">
    <name type="scientific">Bursaphelenchus okinawaensis</name>
    <dbReference type="NCBI Taxonomy" id="465554"/>
    <lineage>
        <taxon>Eukaryota</taxon>
        <taxon>Metazoa</taxon>
        <taxon>Ecdysozoa</taxon>
        <taxon>Nematoda</taxon>
        <taxon>Chromadorea</taxon>
        <taxon>Rhabditida</taxon>
        <taxon>Tylenchina</taxon>
        <taxon>Tylenchomorpha</taxon>
        <taxon>Aphelenchoidea</taxon>
        <taxon>Aphelenchoididae</taxon>
        <taxon>Bursaphelenchus</taxon>
    </lineage>
</organism>
<proteinExistence type="predicted"/>
<reference evidence="1" key="1">
    <citation type="submission" date="2020-09" db="EMBL/GenBank/DDBJ databases">
        <authorList>
            <person name="Kikuchi T."/>
        </authorList>
    </citation>
    <scope>NUCLEOTIDE SEQUENCE</scope>
    <source>
        <strain evidence="1">SH1</strain>
    </source>
</reference>
<keyword evidence="2" id="KW-1185">Reference proteome</keyword>
<dbReference type="PANTHER" id="PTHR13228:SF3">
    <property type="entry name" value="CONSERVED OLIGOMERIC GOLGI COMPLEX SUBUNIT 5"/>
    <property type="match status" value="1"/>
</dbReference>
<dbReference type="GO" id="GO:0006891">
    <property type="term" value="P:intra-Golgi vesicle-mediated transport"/>
    <property type="evidence" value="ECO:0007669"/>
    <property type="project" value="InterPro"/>
</dbReference>
<protein>
    <submittedName>
        <fullName evidence="1">Uncharacterized protein</fullName>
    </submittedName>
</protein>
<sequence length="661" mass="75544">MSLVNSVEDLVWGRLDQAEFFKKVVEDDNVDLDALAGKVRSLQSDLHIQLRKGVEENYPKLLEQVGAIETLDRIQSGFDEEMRMVDFKAKQVKKFFAEAYQQLKTDCNNMESLVMFSRVISDALRCQDLIVVWEREERDMLTRAESVNELKALCTDNAIFSSVTWIKDGFLQRIHVIYSQTCAETISELKVALSTLNVSYVNTCLKALSYLYDHEGCTKELRIIMDESLQAIDLLFMNLLSAKTNDGVLRQLTRIGNKLHSCLEQFHILGAENALYFSNKIATILRNRMPVETEYVMRLVQTISKCLLPHPEAIVKPIRDALGPLKTAILSQSLGRLFDLVNDTFSQEDLKGPVIVEKLNGAIKAEINSFSWDNELQKQVEGNVAKTLQIIAAKVEEQIIVNPEVLRFSGRVSKAQAANYQLLSVAYAFRKQWPLYSDCIRAFIDPQLKLMVDTMKDTIVLVLDSMHEEELDRELVQSPCSLYMGELCDHLKVFRTHINSIEPLAESLETLPNFINYIIEQFLLNCTLSAKFTKTVQGRLLKDFDYLCRILQSLNCNSAKFLNNKKALMELLAAGDVDYANVDKHIPVWLVCHRGVRDTPLQLPYESAGWTRKEYINWFNSQNDADRMEFLLNLVKIYESSDKPHDVHVDRLKAFILAAKA</sequence>
<dbReference type="Proteomes" id="UP000614601">
    <property type="component" value="Unassembled WGS sequence"/>
</dbReference>
<evidence type="ECO:0000313" key="2">
    <source>
        <dbReference type="Proteomes" id="UP000614601"/>
    </source>
</evidence>
<evidence type="ECO:0000313" key="1">
    <source>
        <dbReference type="EMBL" id="CAD5206521.1"/>
    </source>
</evidence>